<keyword evidence="3" id="KW-0862">Zinc</keyword>
<gene>
    <name evidence="8" type="ORF">MBRA1_001429</name>
</gene>
<dbReference type="PROSITE" id="PS01360">
    <property type="entry name" value="ZF_MYND_1"/>
    <property type="match status" value="1"/>
</dbReference>
<evidence type="ECO:0000256" key="3">
    <source>
        <dbReference type="ARBA" id="ARBA00022833"/>
    </source>
</evidence>
<accession>A0AAF0DST1</accession>
<protein>
    <recommendedName>
        <fullName evidence="10">MYND-type domain-containing protein</fullName>
    </recommendedName>
</protein>
<dbReference type="GO" id="GO:0008270">
    <property type="term" value="F:zinc ion binding"/>
    <property type="evidence" value="ECO:0007669"/>
    <property type="project" value="UniProtKB-KW"/>
</dbReference>
<evidence type="ECO:0008006" key="10">
    <source>
        <dbReference type="Google" id="ProtNLM"/>
    </source>
</evidence>
<dbReference type="PANTHER" id="PTHR12197:SF251">
    <property type="entry name" value="EG:BACR7C10.4 PROTEIN"/>
    <property type="match status" value="1"/>
</dbReference>
<proteinExistence type="predicted"/>
<dbReference type="GO" id="GO:0005634">
    <property type="term" value="C:nucleus"/>
    <property type="evidence" value="ECO:0007669"/>
    <property type="project" value="TreeGrafter"/>
</dbReference>
<reference evidence="8" key="1">
    <citation type="submission" date="2023-03" db="EMBL/GenBank/DDBJ databases">
        <title>Mating type loci evolution in Malassezia.</title>
        <authorList>
            <person name="Coelho M.A."/>
        </authorList>
    </citation>
    <scope>NUCLEOTIDE SEQUENCE</scope>
    <source>
        <strain evidence="8">CBS 14135</strain>
    </source>
</reference>
<feature type="domain" description="SET" evidence="6">
    <location>
        <begin position="180"/>
        <end position="324"/>
    </location>
</feature>
<dbReference type="AlphaFoldDB" id="A0AAF0DST1"/>
<dbReference type="InterPro" id="IPR002893">
    <property type="entry name" value="Znf_MYND"/>
</dbReference>
<keyword evidence="2 4" id="KW-0863">Zinc-finger</keyword>
<evidence type="ECO:0000256" key="4">
    <source>
        <dbReference type="PROSITE-ProRule" id="PRU00134"/>
    </source>
</evidence>
<dbReference type="Pfam" id="PF00856">
    <property type="entry name" value="SET"/>
    <property type="match status" value="1"/>
</dbReference>
<dbReference type="InterPro" id="IPR050869">
    <property type="entry name" value="H3K4_H4K5_MeTrfase"/>
</dbReference>
<evidence type="ECO:0000256" key="5">
    <source>
        <dbReference type="SAM" id="MobiDB-lite"/>
    </source>
</evidence>
<feature type="compositionally biased region" description="Low complexity" evidence="5">
    <location>
        <begin position="50"/>
        <end position="59"/>
    </location>
</feature>
<dbReference type="Gene3D" id="1.10.220.160">
    <property type="match status" value="1"/>
</dbReference>
<dbReference type="PROSITE" id="PS50280">
    <property type="entry name" value="SET"/>
    <property type="match status" value="1"/>
</dbReference>
<dbReference type="Gene3D" id="6.10.140.2220">
    <property type="match status" value="1"/>
</dbReference>
<evidence type="ECO:0000313" key="8">
    <source>
        <dbReference type="EMBL" id="WFC94793.1"/>
    </source>
</evidence>
<dbReference type="PANTHER" id="PTHR12197">
    <property type="entry name" value="HISTONE-LYSINE N-METHYLTRANSFERASE SMYD"/>
    <property type="match status" value="1"/>
</dbReference>
<sequence length="598" mass="64458">MSFAALKARRAARDARWAARGPRAAVPESDATTEDGGAQPAPADAPAPSPSSASVAAAPTVPPYTPPELVHTHLDVFSTASEGRGLRRAPHAPPAVPGEELLAVEPAVSVLSAAQASTRCHFCFRQARMLQRCSRCKFAHYCSEACQRRAWSDARHRDECAALQRFQTAAHDAGHTVTEPGAAVRAVAQLVWQRRKHGLDSAFWSGIASMQTHRTDMPAGQLEECAQLAFQVAQFVSPDALPSSGFANARALLDLVCAFQINAFTLADAQLDPIGVSISVPVALCNHACDPNAVVVFPVAGQRTMRLVAIRRIAPGDEVRTSYVDLSETRAQRQATLVRRYLFTCACALCRRSAHPPPHDTDPRTACWCHQRDCAGWCALPDWHTLPVDDDAAAETGACNRCGRRSTLHDAHTIHARWRDAHQLVERVQTAMHSSMHGVPLDELLPMLRWLGALVPPSNALLWTLLHAAHVLAIEQARYPEATQLAFVLCAGMQARGASSDESMLYPTGHPLRAVLLATLGKLLLHESAPCAPLLPRVSALPADRGVQLALAKQALVQALDEAKMGFGRAVDGGDVAAEARDALQTLEEEQAVLARRL</sequence>
<dbReference type="SUPFAM" id="SSF82199">
    <property type="entry name" value="SET domain"/>
    <property type="match status" value="1"/>
</dbReference>
<dbReference type="PROSITE" id="PS50865">
    <property type="entry name" value="ZF_MYND_2"/>
    <property type="match status" value="1"/>
</dbReference>
<feature type="region of interest" description="Disordered" evidence="5">
    <location>
        <begin position="1"/>
        <end position="69"/>
    </location>
</feature>
<dbReference type="Proteomes" id="UP001216638">
    <property type="component" value="Chromosome 1"/>
</dbReference>
<evidence type="ECO:0000256" key="2">
    <source>
        <dbReference type="ARBA" id="ARBA00022771"/>
    </source>
</evidence>
<dbReference type="EMBL" id="CP119951">
    <property type="protein sequence ID" value="WFC94793.1"/>
    <property type="molecule type" value="Genomic_DNA"/>
</dbReference>
<keyword evidence="1" id="KW-0479">Metal-binding</keyword>
<evidence type="ECO:0000259" key="6">
    <source>
        <dbReference type="PROSITE" id="PS50280"/>
    </source>
</evidence>
<evidence type="ECO:0000256" key="1">
    <source>
        <dbReference type="ARBA" id="ARBA00022723"/>
    </source>
</evidence>
<dbReference type="Gene3D" id="2.170.270.10">
    <property type="entry name" value="SET domain"/>
    <property type="match status" value="1"/>
</dbReference>
<evidence type="ECO:0000259" key="7">
    <source>
        <dbReference type="PROSITE" id="PS50865"/>
    </source>
</evidence>
<dbReference type="InterPro" id="IPR046341">
    <property type="entry name" value="SET_dom_sf"/>
</dbReference>
<organism evidence="8 9">
    <name type="scientific">Malassezia brasiliensis</name>
    <dbReference type="NCBI Taxonomy" id="1821822"/>
    <lineage>
        <taxon>Eukaryota</taxon>
        <taxon>Fungi</taxon>
        <taxon>Dikarya</taxon>
        <taxon>Basidiomycota</taxon>
        <taxon>Ustilaginomycotina</taxon>
        <taxon>Malasseziomycetes</taxon>
        <taxon>Malasseziales</taxon>
        <taxon>Malasseziaceae</taxon>
        <taxon>Malassezia</taxon>
    </lineage>
</organism>
<dbReference type="InterPro" id="IPR001214">
    <property type="entry name" value="SET_dom"/>
</dbReference>
<feature type="domain" description="MYND-type" evidence="7">
    <location>
        <begin position="120"/>
        <end position="160"/>
    </location>
</feature>
<keyword evidence="9" id="KW-1185">Reference proteome</keyword>
<name>A0AAF0DST1_9BASI</name>
<evidence type="ECO:0000313" key="9">
    <source>
        <dbReference type="Proteomes" id="UP001216638"/>
    </source>
</evidence>
<dbReference type="Pfam" id="PF01753">
    <property type="entry name" value="zf-MYND"/>
    <property type="match status" value="1"/>
</dbReference>